<comment type="caution">
    <text evidence="1">The sequence shown here is derived from an EMBL/GenBank/DDBJ whole genome shotgun (WGS) entry which is preliminary data.</text>
</comment>
<keyword evidence="2" id="KW-1185">Reference proteome</keyword>
<dbReference type="RefSeq" id="WP_120059284.1">
    <property type="nucleotide sequence ID" value="NZ_QYRP01000002.1"/>
</dbReference>
<dbReference type="EMBL" id="QYRP01000002">
    <property type="protein sequence ID" value="RJS45384.1"/>
    <property type="molecule type" value="Genomic_DNA"/>
</dbReference>
<dbReference type="AlphaFoldDB" id="A0A3A5HBH3"/>
<proteinExistence type="predicted"/>
<evidence type="ECO:0000313" key="2">
    <source>
        <dbReference type="Proteomes" id="UP000276542"/>
    </source>
</evidence>
<evidence type="ECO:0000313" key="1">
    <source>
        <dbReference type="EMBL" id="RJS45384.1"/>
    </source>
</evidence>
<dbReference type="Proteomes" id="UP000276542">
    <property type="component" value="Unassembled WGS sequence"/>
</dbReference>
<name>A0A3A5HBH3_9ACTN</name>
<protein>
    <submittedName>
        <fullName evidence="1">Uncharacterized protein</fullName>
    </submittedName>
</protein>
<sequence>MTEQVKQSGARLGRRAVVHTAAHAAWAVPAIQFATAVDASAATCSAATTAPADFTATGSTVKTGLTTTTATGTYSVTNAGKAGNATLTLAVGGLSFSLTGPSISGWTGPVRVGLTNTFTYVKAIGACALAPANFSFTYLGAPGLSTVTVTVTP</sequence>
<reference evidence="2" key="1">
    <citation type="submission" date="2018-09" db="EMBL/GenBank/DDBJ databases">
        <authorList>
            <person name="Zhu H."/>
        </authorList>
    </citation>
    <scope>NUCLEOTIDE SEQUENCE [LARGE SCALE GENOMIC DNA]</scope>
    <source>
        <strain evidence="2">K1W22B-1</strain>
    </source>
</reference>
<gene>
    <name evidence="1" type="ORF">D4739_03560</name>
</gene>
<organism evidence="1 2">
    <name type="scientific">Nocardioides cavernaquae</name>
    <dbReference type="NCBI Taxonomy" id="2321396"/>
    <lineage>
        <taxon>Bacteria</taxon>
        <taxon>Bacillati</taxon>
        <taxon>Actinomycetota</taxon>
        <taxon>Actinomycetes</taxon>
        <taxon>Propionibacteriales</taxon>
        <taxon>Nocardioidaceae</taxon>
        <taxon>Nocardioides</taxon>
    </lineage>
</organism>
<accession>A0A3A5HBH3</accession>